<dbReference type="InterPro" id="IPR044086">
    <property type="entry name" value="LUC3-like"/>
</dbReference>
<dbReference type="InterPro" id="IPR016161">
    <property type="entry name" value="Ald_DH/histidinol_DH"/>
</dbReference>
<reference evidence="5 6" key="1">
    <citation type="journal article" date="2019" name="Int. J. Syst. Evol. Microbiol.">
        <title>The Global Catalogue of Microorganisms (GCM) 10K type strain sequencing project: providing services to taxonomists for standard genome sequencing and annotation.</title>
        <authorList>
            <consortium name="The Broad Institute Genomics Platform"/>
            <consortium name="The Broad Institute Genome Sequencing Center for Infectious Disease"/>
            <person name="Wu L."/>
            <person name="Ma J."/>
        </authorList>
    </citation>
    <scope>NUCLEOTIDE SEQUENCE [LARGE SCALE GENOMIC DNA]</scope>
    <source>
        <strain evidence="5 6">JCM 16009</strain>
    </source>
</reference>
<dbReference type="RefSeq" id="WP_344422672.1">
    <property type="nucleotide sequence ID" value="NZ_BAAAQK010000021.1"/>
</dbReference>
<evidence type="ECO:0000313" key="5">
    <source>
        <dbReference type="EMBL" id="GAA1866045.1"/>
    </source>
</evidence>
<dbReference type="InterPro" id="IPR016160">
    <property type="entry name" value="Ald_DH_CS_CYS"/>
</dbReference>
<organism evidence="5 6">
    <name type="scientific">Pseudonocardia ailaonensis</name>
    <dbReference type="NCBI Taxonomy" id="367279"/>
    <lineage>
        <taxon>Bacteria</taxon>
        <taxon>Bacillati</taxon>
        <taxon>Actinomycetota</taxon>
        <taxon>Actinomycetes</taxon>
        <taxon>Pseudonocardiales</taxon>
        <taxon>Pseudonocardiaceae</taxon>
        <taxon>Pseudonocardia</taxon>
    </lineage>
</organism>
<dbReference type="Proteomes" id="UP001500449">
    <property type="component" value="Unassembled WGS sequence"/>
</dbReference>
<dbReference type="InterPro" id="IPR015590">
    <property type="entry name" value="Aldehyde_DH_dom"/>
</dbReference>
<dbReference type="PROSITE" id="PS00070">
    <property type="entry name" value="ALDEHYDE_DEHYDR_CYS"/>
    <property type="match status" value="1"/>
</dbReference>
<dbReference type="PROSITE" id="PS00687">
    <property type="entry name" value="ALDEHYDE_DEHYDR_GLU"/>
    <property type="match status" value="1"/>
</dbReference>
<feature type="domain" description="Aldehyde dehydrogenase" evidence="4">
    <location>
        <begin position="18"/>
        <end position="463"/>
    </location>
</feature>
<dbReference type="InterPro" id="IPR016162">
    <property type="entry name" value="Ald_DH_N"/>
</dbReference>
<evidence type="ECO:0000256" key="2">
    <source>
        <dbReference type="PROSITE-ProRule" id="PRU10007"/>
    </source>
</evidence>
<gene>
    <name evidence="5" type="ORF">GCM10009836_53080</name>
</gene>
<dbReference type="CDD" id="cd07106">
    <property type="entry name" value="ALDH_AldA-AAD23400"/>
    <property type="match status" value="1"/>
</dbReference>
<protein>
    <submittedName>
        <fullName evidence="5">Aldehyde dehydrogenase family protein</fullName>
    </submittedName>
</protein>
<dbReference type="PANTHER" id="PTHR11699">
    <property type="entry name" value="ALDEHYDE DEHYDROGENASE-RELATED"/>
    <property type="match status" value="1"/>
</dbReference>
<evidence type="ECO:0000313" key="6">
    <source>
        <dbReference type="Proteomes" id="UP001500449"/>
    </source>
</evidence>
<sequence>MADQIPMTIGGGDVATSGAFDVVDPATGLPFGSAPECTEAQLDEAMRTAQDAYRTWRKDEDARREILRASADAVLAATDDIAPLLTQEQGKPLADAQMEVRSVALWLRYFANLEVADEVLADDENVHIRVERRPLGVVAAITPWNFPLSLAAWKIAPALRAGNTMVLKPSPYTPLATLKLGQVLAPILPAGVLNVVSGSDPLGANMTSHPVPRKISFTGSVGTGKYVAAAAAPDLKRITLELGGNDPAILLDDVDPQAVAEKLFWSAFRNNGQVCSAVKRVYAPESKYDEVVEALAAVARSAKVGAGIDPATQLGPLNNRPQRDRVENLVQDAVSRGAQAVTGGARVDGPGYFYQPTILRGATDGMAVVDEEQFGPVLPVLPYSSVADALERANGTNFGLSGSVWGADADRAEAVAEELDCGTAWVNTHLALRPDQPFGGAKWSGVGVENGHWGLSSFTETKVLHRSRR</sequence>
<proteinExistence type="inferred from homology"/>
<comment type="similarity">
    <text evidence="3">Belongs to the aldehyde dehydrogenase family.</text>
</comment>
<dbReference type="Pfam" id="PF00171">
    <property type="entry name" value="Aldedh"/>
    <property type="match status" value="1"/>
</dbReference>
<dbReference type="InterPro" id="IPR029510">
    <property type="entry name" value="Ald_DH_CS_GLU"/>
</dbReference>
<evidence type="ECO:0000256" key="3">
    <source>
        <dbReference type="RuleBase" id="RU003345"/>
    </source>
</evidence>
<evidence type="ECO:0000256" key="1">
    <source>
        <dbReference type="ARBA" id="ARBA00023002"/>
    </source>
</evidence>
<dbReference type="Gene3D" id="3.40.605.10">
    <property type="entry name" value="Aldehyde Dehydrogenase, Chain A, domain 1"/>
    <property type="match status" value="1"/>
</dbReference>
<dbReference type="InterPro" id="IPR016163">
    <property type="entry name" value="Ald_DH_C"/>
</dbReference>
<dbReference type="Gene3D" id="3.40.309.10">
    <property type="entry name" value="Aldehyde Dehydrogenase, Chain A, domain 2"/>
    <property type="match status" value="1"/>
</dbReference>
<accession>A0ABN2NEV5</accession>
<dbReference type="EMBL" id="BAAAQK010000021">
    <property type="protein sequence ID" value="GAA1866045.1"/>
    <property type="molecule type" value="Genomic_DNA"/>
</dbReference>
<name>A0ABN2NEV5_9PSEU</name>
<feature type="active site" evidence="2">
    <location>
        <position position="241"/>
    </location>
</feature>
<evidence type="ECO:0000259" key="4">
    <source>
        <dbReference type="Pfam" id="PF00171"/>
    </source>
</evidence>
<dbReference type="SUPFAM" id="SSF53720">
    <property type="entry name" value="ALDH-like"/>
    <property type="match status" value="1"/>
</dbReference>
<keyword evidence="6" id="KW-1185">Reference proteome</keyword>
<keyword evidence="1 3" id="KW-0560">Oxidoreductase</keyword>
<comment type="caution">
    <text evidence="5">The sequence shown here is derived from an EMBL/GenBank/DDBJ whole genome shotgun (WGS) entry which is preliminary data.</text>
</comment>